<comment type="subunit">
    <text evidence="3">Homodimer.</text>
</comment>
<feature type="domain" description="Glycosyl transferase family 3" evidence="4">
    <location>
        <begin position="80"/>
        <end position="329"/>
    </location>
</feature>
<proteinExistence type="inferred from homology"/>
<feature type="binding site" evidence="3">
    <location>
        <position position="86"/>
    </location>
    <ligand>
        <name>anthranilate</name>
        <dbReference type="ChEBI" id="CHEBI:16567"/>
        <label>1</label>
    </ligand>
</feature>
<feature type="binding site" evidence="3">
    <location>
        <position position="231"/>
    </location>
    <ligand>
        <name>Mg(2+)</name>
        <dbReference type="ChEBI" id="CHEBI:18420"/>
        <label>1</label>
    </ligand>
</feature>
<comment type="function">
    <text evidence="3">Catalyzes the transfer of the phosphoribosyl group of 5-phosphorylribose-1-pyrophosphate (PRPP) to anthranilate to yield N-(5'-phosphoribosyl)-anthranilate (PRA).</text>
</comment>
<name>A0ABM7EYE2_9FLAO</name>
<evidence type="ECO:0000259" key="5">
    <source>
        <dbReference type="Pfam" id="PF02885"/>
    </source>
</evidence>
<comment type="similarity">
    <text evidence="3">Belongs to the anthranilate phosphoribosyltransferase family.</text>
</comment>
<dbReference type="Gene3D" id="3.40.1030.10">
    <property type="entry name" value="Nucleoside phosphorylase/phosphoribosyltransferase catalytic domain"/>
    <property type="match status" value="1"/>
</dbReference>
<dbReference type="InterPro" id="IPR005940">
    <property type="entry name" value="Anthranilate_Pribosyl_Tfrase"/>
</dbReference>
<dbReference type="GO" id="GO:0016757">
    <property type="term" value="F:glycosyltransferase activity"/>
    <property type="evidence" value="ECO:0007669"/>
    <property type="project" value="UniProtKB-KW"/>
</dbReference>
<feature type="binding site" evidence="3">
    <location>
        <begin position="114"/>
        <end position="122"/>
    </location>
    <ligand>
        <name>5-phospho-alpha-D-ribose 1-diphosphate</name>
        <dbReference type="ChEBI" id="CHEBI:58017"/>
    </ligand>
</feature>
<keyword evidence="7" id="KW-1185">Reference proteome</keyword>
<evidence type="ECO:0000256" key="1">
    <source>
        <dbReference type="ARBA" id="ARBA00022676"/>
    </source>
</evidence>
<evidence type="ECO:0000256" key="3">
    <source>
        <dbReference type="HAMAP-Rule" id="MF_00211"/>
    </source>
</evidence>
<comment type="cofactor">
    <cofactor evidence="3">
        <name>Mg(2+)</name>
        <dbReference type="ChEBI" id="CHEBI:18420"/>
    </cofactor>
    <text evidence="3">Binds 2 magnesium ions per monomer.</text>
</comment>
<dbReference type="HAMAP" id="MF_00211">
    <property type="entry name" value="TrpD"/>
    <property type="match status" value="1"/>
</dbReference>
<evidence type="ECO:0000313" key="7">
    <source>
        <dbReference type="Proteomes" id="UP000217805"/>
    </source>
</evidence>
<feature type="binding site" evidence="3">
    <location>
        <position position="231"/>
    </location>
    <ligand>
        <name>Mg(2+)</name>
        <dbReference type="ChEBI" id="CHEBI:18420"/>
        <label>2</label>
    </ligand>
</feature>
<feature type="binding site" evidence="3">
    <location>
        <position position="98"/>
    </location>
    <ligand>
        <name>Mg(2+)</name>
        <dbReference type="ChEBI" id="CHEBI:18420"/>
        <label>1</label>
    </ligand>
</feature>
<keyword evidence="3" id="KW-0479">Metal-binding</keyword>
<dbReference type="PANTHER" id="PTHR43285:SF2">
    <property type="entry name" value="ANTHRANILATE PHOSPHORIBOSYLTRANSFERASE"/>
    <property type="match status" value="1"/>
</dbReference>
<keyword evidence="3" id="KW-0460">Magnesium</keyword>
<keyword evidence="1 3" id="KW-0328">Glycosyltransferase</keyword>
<dbReference type="Gene3D" id="1.20.970.10">
    <property type="entry name" value="Transferase, Pyrimidine Nucleoside Phosphorylase, Chain C"/>
    <property type="match status" value="1"/>
</dbReference>
<dbReference type="NCBIfam" id="TIGR01245">
    <property type="entry name" value="trpD"/>
    <property type="match status" value="1"/>
</dbReference>
<evidence type="ECO:0000256" key="2">
    <source>
        <dbReference type="ARBA" id="ARBA00022679"/>
    </source>
</evidence>
<comment type="catalytic activity">
    <reaction evidence="3">
        <text>N-(5-phospho-beta-D-ribosyl)anthranilate + diphosphate = 5-phospho-alpha-D-ribose 1-diphosphate + anthranilate</text>
        <dbReference type="Rhea" id="RHEA:11768"/>
        <dbReference type="ChEBI" id="CHEBI:16567"/>
        <dbReference type="ChEBI" id="CHEBI:18277"/>
        <dbReference type="ChEBI" id="CHEBI:33019"/>
        <dbReference type="ChEBI" id="CHEBI:58017"/>
        <dbReference type="EC" id="2.4.2.18"/>
    </reaction>
</comment>
<feature type="domain" description="Glycosyl transferase family 3 N-terminal" evidence="5">
    <location>
        <begin position="10"/>
        <end position="70"/>
    </location>
</feature>
<comment type="pathway">
    <text evidence="3">Amino-acid biosynthesis; L-tryptophan biosynthesis; L-tryptophan from chorismate: step 2/5.</text>
</comment>
<feature type="binding site" evidence="3">
    <location>
        <position position="230"/>
    </location>
    <ligand>
        <name>Mg(2+)</name>
        <dbReference type="ChEBI" id="CHEBI:18420"/>
        <label>2</label>
    </ligand>
</feature>
<dbReference type="InterPro" id="IPR035902">
    <property type="entry name" value="Nuc_phospho_transferase"/>
</dbReference>
<dbReference type="Pfam" id="PF00591">
    <property type="entry name" value="Glycos_transf_3"/>
    <property type="match status" value="1"/>
</dbReference>
<gene>
    <name evidence="3 6" type="primary">trpD</name>
    <name evidence="6" type="ORF">BPAY_223</name>
</gene>
<feature type="binding site" evidence="3">
    <location>
        <position position="94"/>
    </location>
    <ligand>
        <name>5-phospho-alpha-D-ribose 1-diphosphate</name>
        <dbReference type="ChEBI" id="CHEBI:58017"/>
    </ligand>
</feature>
<dbReference type="SUPFAM" id="SSF47648">
    <property type="entry name" value="Nucleoside phosphorylase/phosphoribosyltransferase N-terminal domain"/>
    <property type="match status" value="1"/>
</dbReference>
<keyword evidence="3" id="KW-0057">Aromatic amino acid biosynthesis</keyword>
<feature type="binding site" evidence="3">
    <location>
        <position position="172"/>
    </location>
    <ligand>
        <name>anthranilate</name>
        <dbReference type="ChEBI" id="CHEBI:16567"/>
        <label>2</label>
    </ligand>
</feature>
<organism evidence="6 7">
    <name type="scientific">Blattabacterium cuenoti BPAY</name>
    <dbReference type="NCBI Taxonomy" id="1457031"/>
    <lineage>
        <taxon>Bacteria</taxon>
        <taxon>Pseudomonadati</taxon>
        <taxon>Bacteroidota</taxon>
        <taxon>Flavobacteriia</taxon>
        <taxon>Flavobacteriales</taxon>
        <taxon>Blattabacteriaceae</taxon>
        <taxon>Blattabacterium</taxon>
    </lineage>
</organism>
<feature type="binding site" evidence="3">
    <location>
        <position position="126"/>
    </location>
    <ligand>
        <name>5-phospho-alpha-D-ribose 1-diphosphate</name>
        <dbReference type="ChEBI" id="CHEBI:58017"/>
    </ligand>
</feature>
<dbReference type="InterPro" id="IPR036320">
    <property type="entry name" value="Glycosyl_Trfase_fam3_N_dom_sf"/>
</dbReference>
<sequence>MVEFKDIMNKILESLFLEKTLTKQEAKNLLIELSKGKINQTQVVAIATIYNMRSPTLEEIVGFKQAMMELSIKINLTEFNAIDIVGTGGDGKNTFNISTLACFIVAGTGEKVIKHGSFNSTSITGSSNILKGLGYHFTNKEENLKNQLDKVGICYLHAPIFHPVLDIISGIRKELGVKTIFNILGPLLNPGKPKNQLLGVNNLELARIYYYMYQNTKNNYAIIHSLDGYDEITLTSDVKCYSTKGERFYSIEELKIGKKKVKVNPDELKGGKNTEENIRIFVSVLSGEGTLAQNEVVLTNATFALCLLNQDSLENNYDKAKRSLKSGKAKNILKKLLSL</sequence>
<feature type="binding site" evidence="3">
    <location>
        <begin position="96"/>
        <end position="99"/>
    </location>
    <ligand>
        <name>5-phospho-alpha-D-ribose 1-diphosphate</name>
        <dbReference type="ChEBI" id="CHEBI:58017"/>
    </ligand>
</feature>
<reference evidence="6 7" key="1">
    <citation type="journal article" date="2015" name="Microbes Environ.">
        <title>An Efficient Strategy Developed for Next-Generation Sequencing of Endosymbiont Genomes Performed Using Crude DNA Isolated from Host Tissues: A Case Study of Blattabacterium cuenoti Inhabiting the Fat Bodies of Cockroaches.</title>
        <authorList>
            <person name="Kinjo Y."/>
            <person name="Saitoh S."/>
            <person name="Tokuda G."/>
        </authorList>
    </citation>
    <scope>NUCLEOTIDE SEQUENCE [LARGE SCALE GENOMIC DNA]</scope>
    <source>
        <strain evidence="6 7">BPAY</strain>
    </source>
</reference>
<keyword evidence="2 3" id="KW-0808">Transferase</keyword>
<evidence type="ECO:0000313" key="6">
    <source>
        <dbReference type="EMBL" id="BAR91974.1"/>
    </source>
</evidence>
<dbReference type="SUPFAM" id="SSF52418">
    <property type="entry name" value="Nucleoside phosphorylase/phosphoribosyltransferase catalytic domain"/>
    <property type="match status" value="1"/>
</dbReference>
<keyword evidence="3" id="KW-0028">Amino-acid biosynthesis</keyword>
<dbReference type="Proteomes" id="UP000217805">
    <property type="component" value="Chromosome"/>
</dbReference>
<protein>
    <recommendedName>
        <fullName evidence="3">Anthranilate phosphoribosyltransferase</fullName>
        <ecNumber evidence="3">2.4.2.18</ecNumber>
    </recommendedName>
</protein>
<dbReference type="PANTHER" id="PTHR43285">
    <property type="entry name" value="ANTHRANILATE PHOSPHORIBOSYLTRANSFERASE"/>
    <property type="match status" value="1"/>
</dbReference>
<dbReference type="Pfam" id="PF02885">
    <property type="entry name" value="Glycos_trans_3N"/>
    <property type="match status" value="1"/>
</dbReference>
<keyword evidence="3" id="KW-0822">Tryptophan biosynthesis</keyword>
<dbReference type="EMBL" id="AP014609">
    <property type="protein sequence ID" value="BAR91974.1"/>
    <property type="molecule type" value="Genomic_DNA"/>
</dbReference>
<dbReference type="InterPro" id="IPR000312">
    <property type="entry name" value="Glycosyl_Trfase_fam3"/>
</dbReference>
<feature type="binding site" evidence="3">
    <location>
        <position position="86"/>
    </location>
    <ligand>
        <name>5-phospho-alpha-D-ribose 1-diphosphate</name>
        <dbReference type="ChEBI" id="CHEBI:58017"/>
    </ligand>
</feature>
<dbReference type="InterPro" id="IPR017459">
    <property type="entry name" value="Glycosyl_Trfase_fam3_N_dom"/>
</dbReference>
<evidence type="ECO:0000259" key="4">
    <source>
        <dbReference type="Pfam" id="PF00591"/>
    </source>
</evidence>
<feature type="binding site" evidence="3">
    <location>
        <begin position="89"/>
        <end position="90"/>
    </location>
    <ligand>
        <name>5-phospho-alpha-D-ribose 1-diphosphate</name>
        <dbReference type="ChEBI" id="CHEBI:58017"/>
    </ligand>
</feature>
<comment type="caution">
    <text evidence="3">Lacks conserved residue(s) required for the propagation of feature annotation.</text>
</comment>
<dbReference type="EC" id="2.4.2.18" evidence="3"/>
<accession>A0ABM7EYE2</accession>